<protein>
    <recommendedName>
        <fullName evidence="4">ABC transporter domain-containing protein</fullName>
    </recommendedName>
</protein>
<dbReference type="SUPFAM" id="SSF52540">
    <property type="entry name" value="P-loop containing nucleoside triphosphate hydrolases"/>
    <property type="match status" value="1"/>
</dbReference>
<dbReference type="GO" id="GO:0005524">
    <property type="term" value="F:ATP binding"/>
    <property type="evidence" value="ECO:0007669"/>
    <property type="project" value="UniProtKB-KW"/>
</dbReference>
<dbReference type="Gene3D" id="3.40.50.300">
    <property type="entry name" value="P-loop containing nucleotide triphosphate hydrolases"/>
    <property type="match status" value="1"/>
</dbReference>
<dbReference type="AlphaFoldDB" id="A0A7S3XE31"/>
<dbReference type="SMART" id="SM00382">
    <property type="entry name" value="AAA"/>
    <property type="match status" value="1"/>
</dbReference>
<dbReference type="InterPro" id="IPR027417">
    <property type="entry name" value="P-loop_NTPase"/>
</dbReference>
<evidence type="ECO:0000313" key="5">
    <source>
        <dbReference type="EMBL" id="CAE0610251.1"/>
    </source>
</evidence>
<keyword evidence="2" id="KW-0067">ATP-binding</keyword>
<sequence>MAASSWSALGGKGGSGSEEKATTKLGRKETNTSLEHVHDGPAVEIRNLDFSYPGVDGQPLAGVPPLIQELNLVLPKGSRCLLLGANGAGKTTLLKVIGGKHMVPKDAVHVLGRPAFHDTDLTSSGDLSYIGGQWEREVAFAGYAVPLLGDFSAQQMIDGVPGKHTQERKKHVMEVLDVDPDWRMNTVSDGQRRRVQLAMGLLNPFKVLLLDEITVDLDVLGRADLMQFLKEESVKGATIIYTTHIFDGLESWPTHIAYISHGRLQTFCKAEDIPELQQGRLLELVEGWLRKDLEEDLATLSKEGTEKKFEYIRNNGWVPGRLTSSLAGSSNTVMRR</sequence>
<dbReference type="GO" id="GO:0016887">
    <property type="term" value="F:ATP hydrolysis activity"/>
    <property type="evidence" value="ECO:0007669"/>
    <property type="project" value="InterPro"/>
</dbReference>
<feature type="compositionally biased region" description="Basic and acidic residues" evidence="3">
    <location>
        <begin position="17"/>
        <end position="38"/>
    </location>
</feature>
<dbReference type="PROSITE" id="PS50893">
    <property type="entry name" value="ABC_TRANSPORTER_2"/>
    <property type="match status" value="1"/>
</dbReference>
<organism evidence="5">
    <name type="scientific">Picocystis salinarum</name>
    <dbReference type="NCBI Taxonomy" id="88271"/>
    <lineage>
        <taxon>Eukaryota</taxon>
        <taxon>Viridiplantae</taxon>
        <taxon>Chlorophyta</taxon>
        <taxon>Picocystophyceae</taxon>
        <taxon>Picocystales</taxon>
        <taxon>Picocystaceae</taxon>
        <taxon>Picocystis</taxon>
    </lineage>
</organism>
<dbReference type="PANTHER" id="PTHR43158:SF12">
    <property type="entry name" value="ABC TRANSPORTER FAMILY PROTEIN"/>
    <property type="match status" value="1"/>
</dbReference>
<accession>A0A7S3XE31</accession>
<dbReference type="InterPro" id="IPR003439">
    <property type="entry name" value="ABC_transporter-like_ATP-bd"/>
</dbReference>
<evidence type="ECO:0000256" key="2">
    <source>
        <dbReference type="ARBA" id="ARBA00022840"/>
    </source>
</evidence>
<keyword evidence="1" id="KW-0547">Nucleotide-binding</keyword>
<gene>
    <name evidence="5" type="ORF">PSAL00342_LOCUS4074</name>
</gene>
<proteinExistence type="predicted"/>
<name>A0A7S3XE31_9CHLO</name>
<evidence type="ECO:0000256" key="3">
    <source>
        <dbReference type="SAM" id="MobiDB-lite"/>
    </source>
</evidence>
<dbReference type="PANTHER" id="PTHR43158">
    <property type="entry name" value="SKFA PEPTIDE EXPORT ATP-BINDING PROTEIN SKFE"/>
    <property type="match status" value="1"/>
</dbReference>
<evidence type="ECO:0000259" key="4">
    <source>
        <dbReference type="PROSITE" id="PS50893"/>
    </source>
</evidence>
<dbReference type="InterPro" id="IPR003593">
    <property type="entry name" value="AAA+_ATPase"/>
</dbReference>
<reference evidence="5" key="1">
    <citation type="submission" date="2021-01" db="EMBL/GenBank/DDBJ databases">
        <authorList>
            <person name="Corre E."/>
            <person name="Pelletier E."/>
            <person name="Niang G."/>
            <person name="Scheremetjew M."/>
            <person name="Finn R."/>
            <person name="Kale V."/>
            <person name="Holt S."/>
            <person name="Cochrane G."/>
            <person name="Meng A."/>
            <person name="Brown T."/>
            <person name="Cohen L."/>
        </authorList>
    </citation>
    <scope>NUCLEOTIDE SEQUENCE</scope>
    <source>
        <strain evidence="5">CCMP1897</strain>
    </source>
</reference>
<evidence type="ECO:0000256" key="1">
    <source>
        <dbReference type="ARBA" id="ARBA00022741"/>
    </source>
</evidence>
<feature type="domain" description="ABC transporter" evidence="4">
    <location>
        <begin position="43"/>
        <end position="286"/>
    </location>
</feature>
<dbReference type="Pfam" id="PF00005">
    <property type="entry name" value="ABC_tran"/>
    <property type="match status" value="1"/>
</dbReference>
<dbReference type="EMBL" id="HBIS01004482">
    <property type="protein sequence ID" value="CAE0610251.1"/>
    <property type="molecule type" value="Transcribed_RNA"/>
</dbReference>
<feature type="region of interest" description="Disordered" evidence="3">
    <location>
        <begin position="1"/>
        <end position="38"/>
    </location>
</feature>